<feature type="compositionally biased region" description="Basic and acidic residues" evidence="9">
    <location>
        <begin position="142"/>
        <end position="154"/>
    </location>
</feature>
<evidence type="ECO:0000256" key="4">
    <source>
        <dbReference type="ARBA" id="ARBA00019443"/>
    </source>
</evidence>
<evidence type="ECO:0000313" key="12">
    <source>
        <dbReference type="Proteomes" id="UP000265080"/>
    </source>
</evidence>
<feature type="chain" id="PRO_5018073194" description="Inositol 1,4,5-trisphosphate receptor-interacting protein" evidence="10">
    <location>
        <begin position="24"/>
        <end position="642"/>
    </location>
</feature>
<dbReference type="GO" id="GO:0005640">
    <property type="term" value="C:nuclear outer membrane"/>
    <property type="evidence" value="ECO:0007669"/>
    <property type="project" value="UniProtKB-SubCell"/>
</dbReference>
<dbReference type="InterPro" id="IPR026250">
    <property type="entry name" value="ITPRIP-like"/>
</dbReference>
<keyword evidence="6" id="KW-0175">Coiled coil</keyword>
<evidence type="ECO:0000256" key="3">
    <source>
        <dbReference type="ARBA" id="ARBA00004494"/>
    </source>
</evidence>
<evidence type="ECO:0000256" key="10">
    <source>
        <dbReference type="SAM" id="SignalP"/>
    </source>
</evidence>
<keyword evidence="5" id="KW-1003">Cell membrane</keyword>
<reference evidence="11" key="2">
    <citation type="submission" date="2025-08" db="UniProtKB">
        <authorList>
            <consortium name="Ensembl"/>
        </authorList>
    </citation>
    <scope>IDENTIFICATION</scope>
</reference>
<evidence type="ECO:0000256" key="2">
    <source>
        <dbReference type="ARBA" id="ARBA00004251"/>
    </source>
</evidence>
<dbReference type="PRINTS" id="PR02107">
    <property type="entry name" value="INOS145TPRIP"/>
</dbReference>
<dbReference type="PANTHER" id="PTHR10656">
    <property type="entry name" value="CELL FATE DETERMINING PROTEIN MAB21-RELATED"/>
    <property type="match status" value="1"/>
</dbReference>
<dbReference type="GeneTree" id="ENSGT01050000244827"/>
<dbReference type="Ensembl" id="ENSAPET00000029169.1">
    <property type="protein sequence ID" value="ENSAPEP00000028420.1"/>
    <property type="gene ID" value="ENSAPEG00000020183.1"/>
</dbReference>
<comment type="function">
    <text evidence="1">Enhances Ca(2+)-mediated inhibition of inositol 1,4,5-triphosphate receptor (ITPR) Ca(2+) release.</text>
</comment>
<dbReference type="PANTHER" id="PTHR10656:SF8">
    <property type="entry name" value="INOSITOL 1,4,5-TRISPHOSPHATE RECEPTOR-INTERACTING PROTEIN"/>
    <property type="match status" value="1"/>
</dbReference>
<keyword evidence="5" id="KW-0472">Membrane</keyword>
<keyword evidence="7" id="KW-0325">Glycoprotein</keyword>
<evidence type="ECO:0000256" key="5">
    <source>
        <dbReference type="ARBA" id="ARBA00022475"/>
    </source>
</evidence>
<feature type="compositionally biased region" description="Polar residues" evidence="9">
    <location>
        <begin position="117"/>
        <end position="141"/>
    </location>
</feature>
<name>A0A3P8TQP6_AMPPE</name>
<dbReference type="InterPro" id="IPR024810">
    <property type="entry name" value="MAB21L/cGLR"/>
</dbReference>
<evidence type="ECO:0000256" key="7">
    <source>
        <dbReference type="ARBA" id="ARBA00023180"/>
    </source>
</evidence>
<dbReference type="AlphaFoldDB" id="A0A3P8TQP6"/>
<evidence type="ECO:0000256" key="6">
    <source>
        <dbReference type="ARBA" id="ARBA00023054"/>
    </source>
</evidence>
<feature type="compositionally biased region" description="Basic and acidic residues" evidence="9">
    <location>
        <begin position="101"/>
        <end position="116"/>
    </location>
</feature>
<dbReference type="Gene3D" id="1.10.1410.40">
    <property type="match status" value="1"/>
</dbReference>
<reference evidence="11" key="3">
    <citation type="submission" date="2025-09" db="UniProtKB">
        <authorList>
            <consortium name="Ensembl"/>
        </authorList>
    </citation>
    <scope>IDENTIFICATION</scope>
</reference>
<feature type="region of interest" description="Disordered" evidence="9">
    <location>
        <begin position="47"/>
        <end position="176"/>
    </location>
</feature>
<evidence type="ECO:0000256" key="8">
    <source>
        <dbReference type="ARBA" id="ARBA00023242"/>
    </source>
</evidence>
<comment type="subcellular location">
    <subcellularLocation>
        <location evidence="2">Cell membrane</location>
        <topology evidence="2">Single-pass type I membrane protein</topology>
    </subcellularLocation>
    <subcellularLocation>
        <location evidence="3">Nucleus outer membrane</location>
        <topology evidence="3">Single-pass type I membrane protein</topology>
    </subcellularLocation>
</comment>
<keyword evidence="10" id="KW-0732">Signal</keyword>
<keyword evidence="8" id="KW-0539">Nucleus</keyword>
<accession>A0A3P8TQP6</accession>
<evidence type="ECO:0000256" key="1">
    <source>
        <dbReference type="ARBA" id="ARBA00003856"/>
    </source>
</evidence>
<organism evidence="11 12">
    <name type="scientific">Amphiprion percula</name>
    <name type="common">Orange clownfish</name>
    <name type="synonym">Lutjanus percula</name>
    <dbReference type="NCBI Taxonomy" id="161767"/>
    <lineage>
        <taxon>Eukaryota</taxon>
        <taxon>Metazoa</taxon>
        <taxon>Chordata</taxon>
        <taxon>Craniata</taxon>
        <taxon>Vertebrata</taxon>
        <taxon>Euteleostomi</taxon>
        <taxon>Actinopterygii</taxon>
        <taxon>Neopterygii</taxon>
        <taxon>Teleostei</taxon>
        <taxon>Neoteleostei</taxon>
        <taxon>Acanthomorphata</taxon>
        <taxon>Ovalentaria</taxon>
        <taxon>Pomacentridae</taxon>
        <taxon>Amphiprion</taxon>
    </lineage>
</organism>
<proteinExistence type="predicted"/>
<dbReference type="Proteomes" id="UP000265080">
    <property type="component" value="Chromosome 3"/>
</dbReference>
<sequence length="642" mass="73900">MQETVLRVFVVALGLLMCPKDDPGVEDWETSIVEGIQNYEKRLLREEEKLDQEMAPVSEEMTHSGSKGPQDDMKNLPEEENCSDQHVTKKEKMSDVTVTNRDSEDNHKLPEGHTITKSDPSLPQTCNGEPETVPTTSQTSLEQKDRDAQTEVPDRPQGQNKKPEDDEMFGSTEQEAPLSYVYTKTSENETSENTFAEWARDYLWYIWQTFSIISIIRFFRKYQSRKSQMEQEVTAALSGTCTVAKVLLPDVNTLKQFYAKCVQVSSEKKWREDEFLEGFANDLLEAMRTITDKNGSMVIEDFEMVNLSDIIVPFHPPEPYSFQCRLWNNQTTDPLSDMHVYGQIKLLENKKVQNGCPCQSSDADEDMVCLLHCESENVKTQKTDACDGLLCSKNTPFLSKSQVARWFQGTIKQAWALISHKYEFELNIRYIDAPGALVIRFRSGKKISFSMNPVVRFNNDAYFFITPWSSNDLDTFWTLSLTSYEDHLLEQLSKHLPENSCHIQTLEIARFLHKRQTALSGSSALKDHHFKTALMHLLLTKDSSQWKPNCVDRRLRDLLAFMERSLERKLLNHILIGNPLTKVIELPAEFIKAKPVNLFHPLVVHNCIYRHAVMHFQEMLINAHMLIHDYAVRCTQSANSFI</sequence>
<evidence type="ECO:0000313" key="11">
    <source>
        <dbReference type="Ensembl" id="ENSAPEP00000028420.1"/>
    </source>
</evidence>
<evidence type="ECO:0000256" key="9">
    <source>
        <dbReference type="SAM" id="MobiDB-lite"/>
    </source>
</evidence>
<dbReference type="OMA" id="DYLWYIW"/>
<keyword evidence="12" id="KW-1185">Reference proteome</keyword>
<feature type="signal peptide" evidence="10">
    <location>
        <begin position="1"/>
        <end position="23"/>
    </location>
</feature>
<dbReference type="STRING" id="161767.ENSAPEP00000028420"/>
<dbReference type="GO" id="GO:0005886">
    <property type="term" value="C:plasma membrane"/>
    <property type="evidence" value="ECO:0007669"/>
    <property type="project" value="UniProtKB-SubCell"/>
</dbReference>
<protein>
    <recommendedName>
        <fullName evidence="4">Inositol 1,4,5-trisphosphate receptor-interacting protein</fullName>
    </recommendedName>
</protein>
<dbReference type="SMART" id="SM01265">
    <property type="entry name" value="Mab-21"/>
    <property type="match status" value="1"/>
</dbReference>
<reference evidence="11 12" key="1">
    <citation type="submission" date="2018-03" db="EMBL/GenBank/DDBJ databases">
        <title>Finding Nemo's genes: A chromosome-scale reference assembly of the genome of the orange clownfish Amphiprion percula.</title>
        <authorList>
            <person name="Lehmann R."/>
        </authorList>
    </citation>
    <scope>NUCLEOTIDE SEQUENCE</scope>
</reference>